<keyword evidence="5 7" id="KW-0647">Proteasome</keyword>
<dbReference type="GO" id="GO:0019773">
    <property type="term" value="C:proteasome core complex, alpha-subunit complex"/>
    <property type="evidence" value="ECO:0007669"/>
    <property type="project" value="UniProtKB-UniRule"/>
</dbReference>
<dbReference type="SMART" id="SM00948">
    <property type="entry name" value="Proteasome_A_N"/>
    <property type="match status" value="1"/>
</dbReference>
<evidence type="ECO:0000256" key="6">
    <source>
        <dbReference type="ARBA" id="ARBA00023242"/>
    </source>
</evidence>
<dbReference type="Proteomes" id="UP000054826">
    <property type="component" value="Unassembled WGS sequence"/>
</dbReference>
<dbReference type="GO" id="GO:0006511">
    <property type="term" value="P:ubiquitin-dependent protein catabolic process"/>
    <property type="evidence" value="ECO:0007669"/>
    <property type="project" value="InterPro"/>
</dbReference>
<comment type="subcellular location">
    <subcellularLocation>
        <location evidence="3">Cytoplasm</location>
    </subcellularLocation>
    <subcellularLocation>
        <location evidence="2">Nucleus</location>
    </subcellularLocation>
</comment>
<dbReference type="InterPro" id="IPR000426">
    <property type="entry name" value="Proteasome_asu_N"/>
</dbReference>
<comment type="caution">
    <text evidence="9">The sequence shown here is derived from an EMBL/GenBank/DDBJ whole genome shotgun (WGS) entry which is preliminary data.</text>
</comment>
<evidence type="ECO:0000259" key="8">
    <source>
        <dbReference type="SMART" id="SM00948"/>
    </source>
</evidence>
<dbReference type="InterPro" id="IPR050115">
    <property type="entry name" value="Proteasome_alpha"/>
</dbReference>
<accession>A0A0V1JQS1</accession>
<evidence type="ECO:0000256" key="1">
    <source>
        <dbReference type="ARBA" id="ARBA00002000"/>
    </source>
</evidence>
<proteinExistence type="inferred from homology"/>
<evidence type="ECO:0000256" key="5">
    <source>
        <dbReference type="ARBA" id="ARBA00022942"/>
    </source>
</evidence>
<dbReference type="EMBL" id="JYDV01000060">
    <property type="protein sequence ID" value="KRZ37307.1"/>
    <property type="molecule type" value="Genomic_DNA"/>
</dbReference>
<dbReference type="GO" id="GO:0005634">
    <property type="term" value="C:nucleus"/>
    <property type="evidence" value="ECO:0007669"/>
    <property type="project" value="UniProtKB-SubCell"/>
</dbReference>
<dbReference type="SUPFAM" id="SSF56235">
    <property type="entry name" value="N-terminal nucleophile aminohydrolases (Ntn hydrolases)"/>
    <property type="match status" value="2"/>
</dbReference>
<dbReference type="Pfam" id="PF00227">
    <property type="entry name" value="Proteasome"/>
    <property type="match status" value="1"/>
</dbReference>
<comment type="function">
    <text evidence="1">The proteasome is a multicatalytic proteinase complex which is characterized by its ability to cleave peptides with Arg, Phe, Tyr, Leu, and Glu adjacent to the leaving group at neutral or slightly basic pH. The proteasome has an ATP-dependent proteolytic activity.</text>
</comment>
<comment type="similarity">
    <text evidence="7">Belongs to the peptidase T1A family.</text>
</comment>
<name>A0A0V1JQS1_TRIPS</name>
<dbReference type="InterPro" id="IPR001353">
    <property type="entry name" value="Proteasome_sua/b"/>
</dbReference>
<dbReference type="AlphaFoldDB" id="A0A0V1JQS1"/>
<evidence type="ECO:0000313" key="9">
    <source>
        <dbReference type="EMBL" id="KRZ37307.1"/>
    </source>
</evidence>
<dbReference type="FunFam" id="3.60.20.10:FF:000007">
    <property type="entry name" value="Proteasome subunit alpha type"/>
    <property type="match status" value="1"/>
</dbReference>
<dbReference type="Gene3D" id="3.60.20.10">
    <property type="entry name" value="Glutamine Phosphoribosylpyrophosphate, subunit 1, domain 1"/>
    <property type="match status" value="2"/>
</dbReference>
<dbReference type="PANTHER" id="PTHR11599">
    <property type="entry name" value="PROTEASOME SUBUNIT ALPHA/BETA"/>
    <property type="match status" value="1"/>
</dbReference>
<evidence type="ECO:0000256" key="4">
    <source>
        <dbReference type="ARBA" id="ARBA00022490"/>
    </source>
</evidence>
<feature type="non-terminal residue" evidence="9">
    <location>
        <position position="1"/>
    </location>
</feature>
<evidence type="ECO:0000313" key="10">
    <source>
        <dbReference type="Proteomes" id="UP000054826"/>
    </source>
</evidence>
<keyword evidence="4" id="KW-0963">Cytoplasm</keyword>
<dbReference type="GO" id="GO:0005737">
    <property type="term" value="C:cytoplasm"/>
    <property type="evidence" value="ECO:0007669"/>
    <property type="project" value="UniProtKB-SubCell"/>
</dbReference>
<gene>
    <name evidence="9" type="primary">Psma3</name>
    <name evidence="9" type="ORF">T4C_13950</name>
</gene>
<dbReference type="PROSITE" id="PS51475">
    <property type="entry name" value="PROTEASOME_ALPHA_2"/>
    <property type="match status" value="1"/>
</dbReference>
<dbReference type="InterPro" id="IPR029055">
    <property type="entry name" value="Ntn_hydrolases_N"/>
</dbReference>
<reference evidence="9 10" key="1">
    <citation type="submission" date="2015-01" db="EMBL/GenBank/DDBJ databases">
        <title>Evolution of Trichinella species and genotypes.</title>
        <authorList>
            <person name="Korhonen P.K."/>
            <person name="Edoardo P."/>
            <person name="Giuseppe L.R."/>
            <person name="Gasser R.B."/>
        </authorList>
    </citation>
    <scope>NUCLEOTIDE SEQUENCE [LARGE SCALE GENOMIC DNA]</scope>
    <source>
        <strain evidence="9">ISS176</strain>
    </source>
</reference>
<dbReference type="Pfam" id="PF10584">
    <property type="entry name" value="Proteasome_A_N"/>
    <property type="match status" value="1"/>
</dbReference>
<organism evidence="9 10">
    <name type="scientific">Trichinella pseudospiralis</name>
    <name type="common">Parasitic roundworm</name>
    <dbReference type="NCBI Taxonomy" id="6337"/>
    <lineage>
        <taxon>Eukaryota</taxon>
        <taxon>Metazoa</taxon>
        <taxon>Ecdysozoa</taxon>
        <taxon>Nematoda</taxon>
        <taxon>Enoplea</taxon>
        <taxon>Dorylaimia</taxon>
        <taxon>Trichinellida</taxon>
        <taxon>Trichinellidae</taxon>
        <taxon>Trichinella</taxon>
    </lineage>
</organism>
<keyword evidence="6" id="KW-0539">Nucleus</keyword>
<sequence>LKMGSNSNSGYDLSSATFSPDGRIYQLEYANKAVNNSHTCVAIRGSDGVVFGVEKAVPSALYEDYSNQRIATVADKIGFVFSGLYPDGRALHHYAVEEAIAYNKSYRCDIPCEHLAERLALYVHAYTLYGALRPFGCSVFLGSWSPLKGPELYLVEPCGSMFGYKSWAIGRSHQAAKAEVDEMNSTTKPVSELINEAARIIYSIRDEARDKHCIMELSWVSQATGGKHELVPENIFKEAEEFAKRALEESDDDDDDTASRYFVGSTYHNSLRSNIELQRISDLITDVNKRLGCTDREKSSLISEQKQVLFDLDKLLKESVALSNKVREKRLELENVRSMRRMYESRKQSYCEQFEKSTLKLRDADGVDISKSNIDKLRQPNCSEERKAEIQCVLSELDSHYRQLLVYQQLLSEQEKSIEQEVSKLDMNLHELIILQLYNFFIDHPQLQLTKHNQDEVRSSTTVLKNRTVAQVIRFRRMIDAEKQLNSSFDEKCLMLSNELAKRRQYEFTHIDPDNAQALMVIQGSDGVVSGTQTIAKRIGLVFSGLYTDGQALHLYAVKEAISYYDYYYSDIPCRHPAEGLVNFIHEPFDLGFSLGTWSPVTGPEIYVVWVNGNNYPPHSAELSIMNRARMPVNDTHCFMELSWVSEHTGGVHEFVPEDDFMVAEAVGRRSPEIYNFDHSEYDMRHFQKCYYA</sequence>
<feature type="domain" description="Proteasome alpha-type subunits" evidence="8">
    <location>
        <begin position="11"/>
        <end position="33"/>
    </location>
</feature>
<dbReference type="InterPro" id="IPR023332">
    <property type="entry name" value="Proteasome_alpha-type"/>
</dbReference>
<evidence type="ECO:0000256" key="7">
    <source>
        <dbReference type="PROSITE-ProRule" id="PRU00808"/>
    </source>
</evidence>
<evidence type="ECO:0000256" key="2">
    <source>
        <dbReference type="ARBA" id="ARBA00004123"/>
    </source>
</evidence>
<protein>
    <submittedName>
        <fullName evidence="9">Proteasome subunit alpha type-3</fullName>
    </submittedName>
</protein>
<evidence type="ECO:0000256" key="3">
    <source>
        <dbReference type="ARBA" id="ARBA00004496"/>
    </source>
</evidence>